<dbReference type="Gene3D" id="3.40.50.620">
    <property type="entry name" value="HUPs"/>
    <property type="match status" value="1"/>
</dbReference>
<proteinExistence type="inferred from homology"/>
<reference evidence="4" key="1">
    <citation type="submission" date="2016-10" db="EMBL/GenBank/DDBJ databases">
        <authorList>
            <person name="Varghese N."/>
            <person name="Submissions S."/>
        </authorList>
    </citation>
    <scope>NUCLEOTIDE SEQUENCE [LARGE SCALE GENOMIC DNA]</scope>
    <source>
        <strain evidence="4">CGMCC 1.7738</strain>
    </source>
</reference>
<dbReference type="InterPro" id="IPR006016">
    <property type="entry name" value="UspA"/>
</dbReference>
<dbReference type="PANTHER" id="PTHR46268:SF6">
    <property type="entry name" value="UNIVERSAL STRESS PROTEIN UP12"/>
    <property type="match status" value="1"/>
</dbReference>
<accession>A0A1I4HRY9</accession>
<evidence type="ECO:0000256" key="1">
    <source>
        <dbReference type="ARBA" id="ARBA00008791"/>
    </source>
</evidence>
<sequence length="154" mass="17133">MQRALVVVDDTDAHRKLLQEAAEFTKNTDSELVLFSWLTPERVEENFDALESIERMEGTTYSEPDALDAARTFAREFANETLGHAEGTVEYEIATRIVDDDDVGTAILDTADEKGCDHVFIAGRKRSPTGKVLFGDTTQQVILNFDGPVTTMMN</sequence>
<dbReference type="InterPro" id="IPR014729">
    <property type="entry name" value="Rossmann-like_a/b/a_fold"/>
</dbReference>
<dbReference type="Proteomes" id="UP000199607">
    <property type="component" value="Unassembled WGS sequence"/>
</dbReference>
<dbReference type="Pfam" id="PF00582">
    <property type="entry name" value="Usp"/>
    <property type="match status" value="1"/>
</dbReference>
<keyword evidence="4" id="KW-1185">Reference proteome</keyword>
<feature type="domain" description="UspA" evidence="2">
    <location>
        <begin position="2"/>
        <end position="150"/>
    </location>
</feature>
<dbReference type="SUPFAM" id="SSF52402">
    <property type="entry name" value="Adenine nucleotide alpha hydrolases-like"/>
    <property type="match status" value="1"/>
</dbReference>
<dbReference type="STRING" id="553466.SAMN04487950_3781"/>
<evidence type="ECO:0000313" key="4">
    <source>
        <dbReference type="Proteomes" id="UP000199607"/>
    </source>
</evidence>
<evidence type="ECO:0000313" key="3">
    <source>
        <dbReference type="EMBL" id="SFL44563.1"/>
    </source>
</evidence>
<comment type="similarity">
    <text evidence="1">Belongs to the universal stress protein A family.</text>
</comment>
<evidence type="ECO:0000259" key="2">
    <source>
        <dbReference type="Pfam" id="PF00582"/>
    </source>
</evidence>
<organism evidence="3 4">
    <name type="scientific">Halogranum rubrum</name>
    <dbReference type="NCBI Taxonomy" id="553466"/>
    <lineage>
        <taxon>Archaea</taxon>
        <taxon>Methanobacteriati</taxon>
        <taxon>Methanobacteriota</taxon>
        <taxon>Stenosarchaea group</taxon>
        <taxon>Halobacteria</taxon>
        <taxon>Halobacteriales</taxon>
        <taxon>Haloferacaceae</taxon>
    </lineage>
</organism>
<dbReference type="AlphaFoldDB" id="A0A1I4HRY9"/>
<dbReference type="RefSeq" id="WP_089871427.1">
    <property type="nucleotide sequence ID" value="NZ_FOTC01000006.1"/>
</dbReference>
<name>A0A1I4HRY9_9EURY</name>
<dbReference type="PANTHER" id="PTHR46268">
    <property type="entry name" value="STRESS RESPONSE PROTEIN NHAX"/>
    <property type="match status" value="1"/>
</dbReference>
<dbReference type="CDD" id="cd00293">
    <property type="entry name" value="USP-like"/>
    <property type="match status" value="1"/>
</dbReference>
<dbReference type="EMBL" id="FOTC01000006">
    <property type="protein sequence ID" value="SFL44563.1"/>
    <property type="molecule type" value="Genomic_DNA"/>
</dbReference>
<gene>
    <name evidence="3" type="ORF">SAMN04487950_3781</name>
</gene>
<protein>
    <submittedName>
        <fullName evidence="3">Nucleotide-binding universal stress protein, UspA family</fullName>
    </submittedName>
</protein>